<reference evidence="1 2" key="1">
    <citation type="journal article" date="2019" name="Commun. Biol.">
        <title>The bagworm genome reveals a unique fibroin gene that provides high tensile strength.</title>
        <authorList>
            <person name="Kono N."/>
            <person name="Nakamura H."/>
            <person name="Ohtoshi R."/>
            <person name="Tomita M."/>
            <person name="Numata K."/>
            <person name="Arakawa K."/>
        </authorList>
    </citation>
    <scope>NUCLEOTIDE SEQUENCE [LARGE SCALE GENOMIC DNA]</scope>
</reference>
<comment type="caution">
    <text evidence="1">The sequence shown here is derived from an EMBL/GenBank/DDBJ whole genome shotgun (WGS) entry which is preliminary data.</text>
</comment>
<evidence type="ECO:0000313" key="1">
    <source>
        <dbReference type="EMBL" id="GBP20685.1"/>
    </source>
</evidence>
<sequence length="206" mass="23314">MAPLSRRAAAPPAHSSIRPKTLKTIRTTHETTVLNGLANDVIRKFNAPRPFFLLPRVSILHHYDAFVTNFTAAQFRNGANSTARSESRRRRRSLRLINCLRPQRGGFGESTLRAPLRSPARRRPRDGLEAAAGAAVAYRQTAVWMWNRINGEVVSVHKGWKREELTLPYDVILTVGDRRGFELNRKSVLFPLHSNRYTAALHSNVN</sequence>
<protein>
    <submittedName>
        <fullName evidence="1">Uncharacterized protein</fullName>
    </submittedName>
</protein>
<dbReference type="Proteomes" id="UP000299102">
    <property type="component" value="Unassembled WGS sequence"/>
</dbReference>
<accession>A0A4C1U2U8</accession>
<keyword evidence="2" id="KW-1185">Reference proteome</keyword>
<dbReference type="EMBL" id="BGZK01000121">
    <property type="protein sequence ID" value="GBP20685.1"/>
    <property type="molecule type" value="Genomic_DNA"/>
</dbReference>
<gene>
    <name evidence="1" type="ORF">EVAR_16558_1</name>
</gene>
<organism evidence="1 2">
    <name type="scientific">Eumeta variegata</name>
    <name type="common">Bagworm moth</name>
    <name type="synonym">Eumeta japonica</name>
    <dbReference type="NCBI Taxonomy" id="151549"/>
    <lineage>
        <taxon>Eukaryota</taxon>
        <taxon>Metazoa</taxon>
        <taxon>Ecdysozoa</taxon>
        <taxon>Arthropoda</taxon>
        <taxon>Hexapoda</taxon>
        <taxon>Insecta</taxon>
        <taxon>Pterygota</taxon>
        <taxon>Neoptera</taxon>
        <taxon>Endopterygota</taxon>
        <taxon>Lepidoptera</taxon>
        <taxon>Glossata</taxon>
        <taxon>Ditrysia</taxon>
        <taxon>Tineoidea</taxon>
        <taxon>Psychidae</taxon>
        <taxon>Oiketicinae</taxon>
        <taxon>Eumeta</taxon>
    </lineage>
</organism>
<dbReference type="AlphaFoldDB" id="A0A4C1U2U8"/>
<evidence type="ECO:0000313" key="2">
    <source>
        <dbReference type="Proteomes" id="UP000299102"/>
    </source>
</evidence>
<name>A0A4C1U2U8_EUMVA</name>
<proteinExistence type="predicted"/>